<keyword evidence="6" id="KW-0969">Cilium</keyword>
<feature type="domain" description="Dynein axonemal assembly factor 11-like CS" evidence="10">
    <location>
        <begin position="230"/>
        <end position="338"/>
    </location>
</feature>
<dbReference type="EMBL" id="LR899012">
    <property type="protein sequence ID" value="CAD7087847.1"/>
    <property type="molecule type" value="Genomic_DNA"/>
</dbReference>
<evidence type="ECO:0000256" key="2">
    <source>
        <dbReference type="ARBA" id="ARBA00004496"/>
    </source>
</evidence>
<evidence type="ECO:0000256" key="4">
    <source>
        <dbReference type="ARBA" id="ARBA00022614"/>
    </source>
</evidence>
<feature type="region of interest" description="Disordered" evidence="9">
    <location>
        <begin position="229"/>
        <end position="254"/>
    </location>
</feature>
<dbReference type="InterPro" id="IPR056496">
    <property type="entry name" value="CS_DNAAF11_C"/>
</dbReference>
<keyword evidence="7" id="KW-0966">Cell projection</keyword>
<evidence type="ECO:0000256" key="3">
    <source>
        <dbReference type="ARBA" id="ARBA00022490"/>
    </source>
</evidence>
<dbReference type="OMA" id="QHRAVIV"/>
<dbReference type="SMART" id="SM00365">
    <property type="entry name" value="LRR_SD22"/>
    <property type="match status" value="3"/>
</dbReference>
<dbReference type="FunFam" id="3.80.10.10:FF:000052">
    <property type="entry name" value="Leucine rich repeat containing 6"/>
    <property type="match status" value="1"/>
</dbReference>
<keyword evidence="5" id="KW-0677">Repeat</keyword>
<dbReference type="InterPro" id="IPR001611">
    <property type="entry name" value="Leu-rich_rpt"/>
</dbReference>
<name>A0A7R8UVF1_HERIL</name>
<keyword evidence="4" id="KW-0433">Leucine-rich repeat</keyword>
<sequence>MVRITEELVRKKSEHNELMISTLEELSLHQEDIEKIEHLQNWCRGLKILLLQSNLISRIENLSKLKNLQYLNLALNNIERIENLECLESLEKLDLTLNFIGELSSVKSLCSNYNLKNLILTGNPCTDYNGYHSYVISVLPQLAILDGVEIKPSNRIKAEKEFEMYRENILDSEIKYKMRRDIQKIRVAKQKLQFEEEMKDSNEEERMKRFWNTKSENCPETRCDLARFNKEGKKDSSTGKEELPKPMKLFSPSGRPYNMNQPKIKFTLEDEDDYYGLNLEVHKFLDTSQIDVDVQPKYVRVTVKKKVFQMELGCEVKPSASTCKRSEITGHLLISMPKLSAENVSLEKTKESTQRYQKAKIQANSKGTVDYRNICQSPTKCECEGIPGLI</sequence>
<evidence type="ECO:0000256" key="6">
    <source>
        <dbReference type="ARBA" id="ARBA00023069"/>
    </source>
</evidence>
<evidence type="ECO:0000259" key="10">
    <source>
        <dbReference type="Pfam" id="PF23602"/>
    </source>
</evidence>
<dbReference type="GO" id="GO:0036158">
    <property type="term" value="P:outer dynein arm assembly"/>
    <property type="evidence" value="ECO:0007669"/>
    <property type="project" value="TreeGrafter"/>
</dbReference>
<dbReference type="AlphaFoldDB" id="A0A7R8UVF1"/>
<dbReference type="Pfam" id="PF14580">
    <property type="entry name" value="LRR_9"/>
    <property type="match status" value="1"/>
</dbReference>
<evidence type="ECO:0000256" key="5">
    <source>
        <dbReference type="ARBA" id="ARBA00022737"/>
    </source>
</evidence>
<accession>A0A7R8UVF1</accession>
<comment type="subcellular location">
    <subcellularLocation>
        <location evidence="1">Cell projection</location>
        <location evidence="1">Cilium</location>
    </subcellularLocation>
    <subcellularLocation>
        <location evidence="2">Cytoplasm</location>
    </subcellularLocation>
</comment>
<evidence type="ECO:0000313" key="12">
    <source>
        <dbReference type="Proteomes" id="UP000594454"/>
    </source>
</evidence>
<dbReference type="GO" id="GO:0005737">
    <property type="term" value="C:cytoplasm"/>
    <property type="evidence" value="ECO:0007669"/>
    <property type="project" value="UniProtKB-SubCell"/>
</dbReference>
<dbReference type="FunCoup" id="A0A7R8UVF1">
    <property type="interactions" value="12"/>
</dbReference>
<reference evidence="11 12" key="1">
    <citation type="submission" date="2020-11" db="EMBL/GenBank/DDBJ databases">
        <authorList>
            <person name="Wallbank WR R."/>
            <person name="Pardo Diaz C."/>
            <person name="Kozak K."/>
            <person name="Martin S."/>
            <person name="Jiggins C."/>
            <person name="Moest M."/>
            <person name="Warren A I."/>
            <person name="Generalovic N T."/>
            <person name="Byers J.R.P. K."/>
            <person name="Montejo-Kovacevich G."/>
            <person name="Yen C E."/>
        </authorList>
    </citation>
    <scope>NUCLEOTIDE SEQUENCE [LARGE SCALE GENOMIC DNA]</scope>
</reference>
<evidence type="ECO:0000313" key="11">
    <source>
        <dbReference type="EMBL" id="CAD7087847.1"/>
    </source>
</evidence>
<evidence type="ECO:0000256" key="1">
    <source>
        <dbReference type="ARBA" id="ARBA00004138"/>
    </source>
</evidence>
<dbReference type="PANTHER" id="PTHR18849:SF0">
    <property type="entry name" value="CILIA- AND FLAGELLA-ASSOCIATED PROTEIN 410-RELATED"/>
    <property type="match status" value="1"/>
</dbReference>
<dbReference type="PROSITE" id="PS51450">
    <property type="entry name" value="LRR"/>
    <property type="match status" value="3"/>
</dbReference>
<dbReference type="InterPro" id="IPR032675">
    <property type="entry name" value="LRR_dom_sf"/>
</dbReference>
<evidence type="ECO:0000256" key="8">
    <source>
        <dbReference type="ARBA" id="ARBA00049982"/>
    </source>
</evidence>
<evidence type="ECO:0000256" key="7">
    <source>
        <dbReference type="ARBA" id="ARBA00023273"/>
    </source>
</evidence>
<dbReference type="OrthoDB" id="10250990at2759"/>
<dbReference type="InParanoid" id="A0A7R8UVF1"/>
<dbReference type="GO" id="GO:0005929">
    <property type="term" value="C:cilium"/>
    <property type="evidence" value="ECO:0007669"/>
    <property type="project" value="UniProtKB-SubCell"/>
</dbReference>
<protein>
    <recommendedName>
        <fullName evidence="10">Dynein axonemal assembly factor 11-like CS domain-containing protein</fullName>
    </recommendedName>
</protein>
<dbReference type="PANTHER" id="PTHR18849">
    <property type="entry name" value="LEUCINE RICH REPEAT PROTEIN"/>
    <property type="match status" value="1"/>
</dbReference>
<feature type="compositionally biased region" description="Basic and acidic residues" evidence="9">
    <location>
        <begin position="229"/>
        <end position="245"/>
    </location>
</feature>
<evidence type="ECO:0000256" key="9">
    <source>
        <dbReference type="SAM" id="MobiDB-lite"/>
    </source>
</evidence>
<keyword evidence="12" id="KW-1185">Reference proteome</keyword>
<gene>
    <name evidence="11" type="ORF">HERILL_LOCUS10524</name>
</gene>
<organism evidence="11 12">
    <name type="scientific">Hermetia illucens</name>
    <name type="common">Black soldier fly</name>
    <dbReference type="NCBI Taxonomy" id="343691"/>
    <lineage>
        <taxon>Eukaryota</taxon>
        <taxon>Metazoa</taxon>
        <taxon>Ecdysozoa</taxon>
        <taxon>Arthropoda</taxon>
        <taxon>Hexapoda</taxon>
        <taxon>Insecta</taxon>
        <taxon>Pterygota</taxon>
        <taxon>Neoptera</taxon>
        <taxon>Endopterygota</taxon>
        <taxon>Diptera</taxon>
        <taxon>Brachycera</taxon>
        <taxon>Stratiomyomorpha</taxon>
        <taxon>Stratiomyidae</taxon>
        <taxon>Hermetiinae</taxon>
        <taxon>Hermetia</taxon>
    </lineage>
</organism>
<dbReference type="Pfam" id="PF23602">
    <property type="entry name" value="CS_DNAAF11_C"/>
    <property type="match status" value="1"/>
</dbReference>
<proteinExistence type="inferred from homology"/>
<keyword evidence="3" id="KW-0963">Cytoplasm</keyword>
<dbReference type="Gene3D" id="3.80.10.10">
    <property type="entry name" value="Ribonuclease Inhibitor"/>
    <property type="match status" value="1"/>
</dbReference>
<comment type="similarity">
    <text evidence="8">Belongs to the tilB family.</text>
</comment>
<dbReference type="SUPFAM" id="SSF52058">
    <property type="entry name" value="L domain-like"/>
    <property type="match status" value="1"/>
</dbReference>
<dbReference type="Proteomes" id="UP000594454">
    <property type="component" value="Chromosome 4"/>
</dbReference>